<evidence type="ECO:0008006" key="3">
    <source>
        <dbReference type="Google" id="ProtNLM"/>
    </source>
</evidence>
<dbReference type="Proteomes" id="UP000295793">
    <property type="component" value="Unassembled WGS sequence"/>
</dbReference>
<proteinExistence type="predicted"/>
<name>A0A4R3I6G5_9GAMM</name>
<accession>A0A4R3I6G5</accession>
<dbReference type="AlphaFoldDB" id="A0A4R3I6G5"/>
<reference evidence="1 2" key="1">
    <citation type="submission" date="2019-03" db="EMBL/GenBank/DDBJ databases">
        <title>Genomic Encyclopedia of Archaeal and Bacterial Type Strains, Phase II (KMG-II): from individual species to whole genera.</title>
        <authorList>
            <person name="Goeker M."/>
        </authorList>
    </citation>
    <scope>NUCLEOTIDE SEQUENCE [LARGE SCALE GENOMIC DNA]</scope>
    <source>
        <strain evidence="1 2">DSM 15388</strain>
    </source>
</reference>
<keyword evidence="2" id="KW-1185">Reference proteome</keyword>
<dbReference type="EMBL" id="SLZR01000008">
    <property type="protein sequence ID" value="TCS40762.1"/>
    <property type="molecule type" value="Genomic_DNA"/>
</dbReference>
<organism evidence="1 2">
    <name type="scientific">Reinekea marinisedimentorum</name>
    <dbReference type="NCBI Taxonomy" id="230495"/>
    <lineage>
        <taxon>Bacteria</taxon>
        <taxon>Pseudomonadati</taxon>
        <taxon>Pseudomonadota</taxon>
        <taxon>Gammaproteobacteria</taxon>
        <taxon>Oceanospirillales</taxon>
        <taxon>Saccharospirillaceae</taxon>
        <taxon>Reinekea</taxon>
    </lineage>
</organism>
<dbReference type="RefSeq" id="WP_132701729.1">
    <property type="nucleotide sequence ID" value="NZ_SLZR01000008.1"/>
</dbReference>
<evidence type="ECO:0000313" key="1">
    <source>
        <dbReference type="EMBL" id="TCS40762.1"/>
    </source>
</evidence>
<sequence length="157" mass="17676">MMFTIQQLHNQVVQPALNSMGAENKELSAFLSLLMMPELSPSQGLFGPFQITSETHHAVWDNYLALDPEKASCVRGLASQRRFLETPDLELNLNWGYAVAISASVLEMNTAIAVSALTEQQLAEIWFQHCVKGNHVNLVKNYYLQRKSELNHRTFAA</sequence>
<gene>
    <name evidence="1" type="ORF">BCF53_108127</name>
</gene>
<protein>
    <recommendedName>
        <fullName evidence="3">Transglycosylase-like protein with SLT domain</fullName>
    </recommendedName>
</protein>
<comment type="caution">
    <text evidence="1">The sequence shown here is derived from an EMBL/GenBank/DDBJ whole genome shotgun (WGS) entry which is preliminary data.</text>
</comment>
<evidence type="ECO:0000313" key="2">
    <source>
        <dbReference type="Proteomes" id="UP000295793"/>
    </source>
</evidence>
<dbReference type="OrthoDB" id="7355818at2"/>